<dbReference type="EMBL" id="FODV01000006">
    <property type="protein sequence ID" value="SEO86325.1"/>
    <property type="molecule type" value="Genomic_DNA"/>
</dbReference>
<gene>
    <name evidence="2" type="ORF">SAMN04487948_10633</name>
</gene>
<evidence type="ECO:0000313" key="2">
    <source>
        <dbReference type="EMBL" id="SEO86325.1"/>
    </source>
</evidence>
<evidence type="ECO:0000259" key="1">
    <source>
        <dbReference type="Pfam" id="PF26240"/>
    </source>
</evidence>
<name>A0A1H8T665_9EURY</name>
<dbReference type="Proteomes" id="UP000199126">
    <property type="component" value="Unassembled WGS sequence"/>
</dbReference>
<sequence>METVSRSARWPIVARLVERTQRECASFDPARDDPRQCLTAGVEPIVSLYIEVRRASDDALSPVEQSLLDRALDDWLSQYAASQGVHHSGRFTVHELAVAYAADGDLRSTVDDLLDL</sequence>
<dbReference type="Pfam" id="PF26240">
    <property type="entry name" value="DUF8055"/>
    <property type="match status" value="1"/>
</dbReference>
<accession>A0A1H8T665</accession>
<reference evidence="3" key="1">
    <citation type="submission" date="2016-10" db="EMBL/GenBank/DDBJ databases">
        <authorList>
            <person name="Varghese N."/>
            <person name="Submissions S."/>
        </authorList>
    </citation>
    <scope>NUCLEOTIDE SEQUENCE [LARGE SCALE GENOMIC DNA]</scope>
    <source>
        <strain evidence="3">CGMCC 1.10121</strain>
    </source>
</reference>
<evidence type="ECO:0000313" key="3">
    <source>
        <dbReference type="Proteomes" id="UP000199126"/>
    </source>
</evidence>
<dbReference type="InterPro" id="IPR058368">
    <property type="entry name" value="DUF8055"/>
</dbReference>
<proteinExistence type="predicted"/>
<keyword evidence="3" id="KW-1185">Reference proteome</keyword>
<feature type="domain" description="DUF8055" evidence="1">
    <location>
        <begin position="12"/>
        <end position="98"/>
    </location>
</feature>
<organism evidence="2 3">
    <name type="scientific">Halogranum amylolyticum</name>
    <dbReference type="NCBI Taxonomy" id="660520"/>
    <lineage>
        <taxon>Archaea</taxon>
        <taxon>Methanobacteriati</taxon>
        <taxon>Methanobacteriota</taxon>
        <taxon>Stenosarchaea group</taxon>
        <taxon>Halobacteria</taxon>
        <taxon>Halobacteriales</taxon>
        <taxon>Haloferacaceae</taxon>
    </lineage>
</organism>
<protein>
    <recommendedName>
        <fullName evidence="1">DUF8055 domain-containing protein</fullName>
    </recommendedName>
</protein>
<dbReference type="AlphaFoldDB" id="A0A1H8T665"/>